<dbReference type="WBParaSite" id="jg13833">
    <property type="protein sequence ID" value="jg13833"/>
    <property type="gene ID" value="jg13833"/>
</dbReference>
<name>A0A915CZ96_9BILA</name>
<dbReference type="AlphaFoldDB" id="A0A915CZ96"/>
<reference evidence="3" key="1">
    <citation type="submission" date="2022-11" db="UniProtKB">
        <authorList>
            <consortium name="WormBaseParasite"/>
        </authorList>
    </citation>
    <scope>IDENTIFICATION</scope>
</reference>
<keyword evidence="2" id="KW-1185">Reference proteome</keyword>
<evidence type="ECO:0000256" key="1">
    <source>
        <dbReference type="SAM" id="MobiDB-lite"/>
    </source>
</evidence>
<accession>A0A915CZ96</accession>
<feature type="region of interest" description="Disordered" evidence="1">
    <location>
        <begin position="125"/>
        <end position="198"/>
    </location>
</feature>
<proteinExistence type="predicted"/>
<dbReference type="Proteomes" id="UP000887574">
    <property type="component" value="Unplaced"/>
</dbReference>
<feature type="compositionally biased region" description="Basic and acidic residues" evidence="1">
    <location>
        <begin position="142"/>
        <end position="176"/>
    </location>
</feature>
<protein>
    <submittedName>
        <fullName evidence="3">Uncharacterized protein</fullName>
    </submittedName>
</protein>
<sequence>MSATEISPIINEKQHTDLGLLLLDMESRIIEQFKGVISSFVEDLVDRLDSIYDDVGRMMQSMEKVVEKLISYQHKLRVQLQQQTPAENFKYRPLEQFRDPWTIRSAYRGREYRGGRQQDQIYHQGYLKPEPTFQRPQYDSSPRYRPDFEPNHSFRSDFDGNQRYKPDYDGNQRFKPDYNGSQHYRPDYGTNQQSRPEFEPNQRFQKNNTVQAILPKQILIARTLTAMASTLSKETLLL</sequence>
<evidence type="ECO:0000313" key="2">
    <source>
        <dbReference type="Proteomes" id="UP000887574"/>
    </source>
</evidence>
<evidence type="ECO:0000313" key="3">
    <source>
        <dbReference type="WBParaSite" id="jg13833"/>
    </source>
</evidence>
<organism evidence="2 3">
    <name type="scientific">Ditylenchus dipsaci</name>
    <dbReference type="NCBI Taxonomy" id="166011"/>
    <lineage>
        <taxon>Eukaryota</taxon>
        <taxon>Metazoa</taxon>
        <taxon>Ecdysozoa</taxon>
        <taxon>Nematoda</taxon>
        <taxon>Chromadorea</taxon>
        <taxon>Rhabditida</taxon>
        <taxon>Tylenchina</taxon>
        <taxon>Tylenchomorpha</taxon>
        <taxon>Sphaerularioidea</taxon>
        <taxon>Anguinidae</taxon>
        <taxon>Anguininae</taxon>
        <taxon>Ditylenchus</taxon>
    </lineage>
</organism>